<gene>
    <name evidence="1" type="ORF">RGE70_09590</name>
</gene>
<dbReference type="RefSeq" id="WP_310471237.1">
    <property type="nucleotide sequence ID" value="NZ_CP136522.1"/>
</dbReference>
<sequence length="258" mass="29527">MKDNIWRRLYIFTPLHHKTDEEINTMFAGQFKGKELPFIRKANMALLMPAQKINYMGSYLVIGNDSPSICKAPQIIAKRLKNSGFTGKRAKVVSEIIDSSGYELAFGSFSELMSQTIFYLNGEPIPQRESEDSPVCLNSLVFSYATWKDITRELHPGFGCWSTPKRHRYILNTIRHELGLYDKLSKVSNGASVALFCDRITKTMPLLSSAVAELKQKKINNNVNVYQDIKARNFTKKEEEQLSKFTKYSNNLSDNLYE</sequence>
<organism evidence="1 2">
    <name type="scientific">Shewanella youngdeokensis</name>
    <dbReference type="NCBI Taxonomy" id="2999068"/>
    <lineage>
        <taxon>Bacteria</taxon>
        <taxon>Pseudomonadati</taxon>
        <taxon>Pseudomonadota</taxon>
        <taxon>Gammaproteobacteria</taxon>
        <taxon>Alteromonadales</taxon>
        <taxon>Shewanellaceae</taxon>
        <taxon>Shewanella</taxon>
    </lineage>
</organism>
<accession>A0ABZ0JUT1</accession>
<protein>
    <submittedName>
        <fullName evidence="1">Uncharacterized protein</fullName>
    </submittedName>
</protein>
<reference evidence="1 2" key="1">
    <citation type="submission" date="2023-10" db="EMBL/GenBank/DDBJ databases">
        <title>Complete genome sequence of Shewanella sp. DAU334.</title>
        <authorList>
            <person name="Lee Y.-S."/>
            <person name="Jeong H.-R."/>
            <person name="Hwang E.-J."/>
            <person name="Choi Y.-L."/>
            <person name="Kim G.-D."/>
        </authorList>
    </citation>
    <scope>NUCLEOTIDE SEQUENCE [LARGE SCALE GENOMIC DNA]</scope>
    <source>
        <strain evidence="1 2">DAU334</strain>
    </source>
</reference>
<dbReference type="EMBL" id="CP136522">
    <property type="protein sequence ID" value="WOT03612.1"/>
    <property type="molecule type" value="Genomic_DNA"/>
</dbReference>
<name>A0ABZ0JUT1_9GAMM</name>
<evidence type="ECO:0000313" key="2">
    <source>
        <dbReference type="Proteomes" id="UP001529491"/>
    </source>
</evidence>
<keyword evidence="2" id="KW-1185">Reference proteome</keyword>
<evidence type="ECO:0000313" key="1">
    <source>
        <dbReference type="EMBL" id="WOT03612.1"/>
    </source>
</evidence>
<dbReference type="Proteomes" id="UP001529491">
    <property type="component" value="Chromosome"/>
</dbReference>
<proteinExistence type="predicted"/>